<dbReference type="Pfam" id="PF00005">
    <property type="entry name" value="ABC_tran"/>
    <property type="match status" value="2"/>
</dbReference>
<dbReference type="FunFam" id="3.40.50.300:FF:000251">
    <property type="entry name" value="ABC transporter B family member 19"/>
    <property type="match status" value="1"/>
</dbReference>
<dbReference type="Pfam" id="PF06185">
    <property type="entry name" value="YecM"/>
    <property type="match status" value="1"/>
</dbReference>
<dbReference type="FunFam" id="3.40.50.300:FF:000205">
    <property type="entry name" value="ABC transporter B family member 4"/>
    <property type="match status" value="1"/>
</dbReference>
<evidence type="ECO:0000313" key="12">
    <source>
        <dbReference type="EMBL" id="RQM30559.1"/>
    </source>
</evidence>
<dbReference type="SMART" id="SM00382">
    <property type="entry name" value="AAA"/>
    <property type="match status" value="2"/>
</dbReference>
<feature type="transmembrane region" description="Helical" evidence="9">
    <location>
        <begin position="262"/>
        <end position="285"/>
    </location>
</feature>
<feature type="transmembrane region" description="Helical" evidence="9">
    <location>
        <begin position="1093"/>
        <end position="1115"/>
    </location>
</feature>
<dbReference type="Gene3D" id="3.10.180.10">
    <property type="entry name" value="2,3-Dihydroxybiphenyl 1,2-Dioxygenase, domain 1"/>
    <property type="match status" value="1"/>
</dbReference>
<keyword evidence="13" id="KW-1185">Reference proteome</keyword>
<name>A0A3R8DNS8_APHAT</name>
<dbReference type="EMBL" id="MZMZ02000697">
    <property type="protein sequence ID" value="RQM30559.1"/>
    <property type="molecule type" value="Genomic_DNA"/>
</dbReference>
<dbReference type="PANTHER" id="PTHR43394:SF27">
    <property type="entry name" value="ATP-DEPENDENT TRANSLOCASE ABCB1-LIKE"/>
    <property type="match status" value="1"/>
</dbReference>
<feature type="transmembrane region" description="Helical" evidence="9">
    <location>
        <begin position="361"/>
        <end position="380"/>
    </location>
</feature>
<feature type="transmembrane region" description="Helical" evidence="9">
    <location>
        <begin position="484"/>
        <end position="508"/>
    </location>
</feature>
<dbReference type="CDD" id="cd03249">
    <property type="entry name" value="ABC_MTABC3_MDL1_MDL2"/>
    <property type="match status" value="2"/>
</dbReference>
<evidence type="ECO:0000313" key="13">
    <source>
        <dbReference type="Proteomes" id="UP000284702"/>
    </source>
</evidence>
<dbReference type="GO" id="GO:0005524">
    <property type="term" value="F:ATP binding"/>
    <property type="evidence" value="ECO:0007669"/>
    <property type="project" value="UniProtKB-KW"/>
</dbReference>
<feature type="transmembrane region" description="Helical" evidence="9">
    <location>
        <begin position="991"/>
        <end position="1009"/>
    </location>
</feature>
<dbReference type="PROSITE" id="PS50893">
    <property type="entry name" value="ABC_TRANSPORTER_2"/>
    <property type="match status" value="2"/>
</dbReference>
<reference evidence="12" key="1">
    <citation type="submission" date="2018-07" db="EMBL/GenBank/DDBJ databases">
        <title>Annotation of Aphanomyces astaci genome assembly.</title>
        <authorList>
            <person name="Studholme D.J."/>
        </authorList>
    </citation>
    <scope>NUCLEOTIDE SEQUENCE [LARGE SCALE GENOMIC DNA]</scope>
    <source>
        <strain evidence="12">Pc</strain>
    </source>
</reference>
<organism evidence="12 13">
    <name type="scientific">Aphanomyces astaci</name>
    <name type="common">Crayfish plague agent</name>
    <dbReference type="NCBI Taxonomy" id="112090"/>
    <lineage>
        <taxon>Eukaryota</taxon>
        <taxon>Sar</taxon>
        <taxon>Stramenopiles</taxon>
        <taxon>Oomycota</taxon>
        <taxon>Saprolegniomycetes</taxon>
        <taxon>Saprolegniales</taxon>
        <taxon>Verrucalvaceae</taxon>
        <taxon>Aphanomyces</taxon>
    </lineage>
</organism>
<feature type="domain" description="ABC transporter" evidence="10">
    <location>
        <begin position="1189"/>
        <end position="1432"/>
    </location>
</feature>
<evidence type="ECO:0000259" key="11">
    <source>
        <dbReference type="PROSITE" id="PS50929"/>
    </source>
</evidence>
<dbReference type="GO" id="GO:0015421">
    <property type="term" value="F:ABC-type oligopeptide transporter activity"/>
    <property type="evidence" value="ECO:0007669"/>
    <property type="project" value="TreeGrafter"/>
</dbReference>
<dbReference type="CDD" id="cd18577">
    <property type="entry name" value="ABC_6TM_Pgp_ABCB1_D1_like"/>
    <property type="match status" value="1"/>
</dbReference>
<evidence type="ECO:0000259" key="10">
    <source>
        <dbReference type="PROSITE" id="PS50893"/>
    </source>
</evidence>
<sequence length="1436" mass="156676">MAYTPRDTTHWTTDSFLAYLTSTTPVFVADVLAQLHALPVKFDDAWQIDHVCYRCDSDDEYTHLTKTVLPQLGHELVESMVGGRQIATFKLSMPIGLSHRPNASVDVLEVPSPKRGSPYDSGLEHFEVVVPYNLDTFLADNSATHTAWDLKGMTKPINRDVRGDEDYKAVATPKDEVVDIQDKPVAVGSTTALTNANADIEHDFPFSAMYRYADGKDKLLMGVGLIMSCANGAAFPLMAIMFGDSINGFTPPINFKVINKAAMEFLLLALGLLISGYASYTCFAISAERQMKRLRSECLKHIMYQEMSWYDQRDASELASRISGDTIKIKEGMGEKLGEALRFICQFFVGYIIGFSRGWNLSLVMSCVMPLMAVSLTFLIKRLRDSTARSQKVYAAAGAVAEENIGAIRTVASLNGEQRAIEKYGVNVQNAEDETVGVAKFVAFALGWFFMFMWLTYAIGLWYGGWLVSKQSGPITDPGSVFSAFYGILLGTMSLAQISPNISAVASAKGAATALYKILARPSQIDASILDGEVPTDCDGDIEARDLHFTYPSRPDDPVLKGYSLSIKKGETVAFVGASGSGKSTLVGLLERFYEPTSGALYLDGRDISTLQIKWLRSQIGLVSQEPVLFATTILENIAAGGANISREEVVAAAKLANAHDFISKLPQGYDTMCGEKGATLSGGQKQRVAIARALVRQPKILILDEATSALDNESERVVQAALNNLMEQTKMTTIVIAHRLSTIRTADKIAVISKGVVAEIGRHDELMQLDNGFYRTLVELQTNRPEDDEVIDVQEARVSLVLDQGGEQAELVRKYSNLSQISVDHVSDYEGLKEVDVPLSRIFDLTKPQRLHLVFGVLACSIQGFAMPGVSLIITQVITDMAKYYGLYIESGKKNTQALTNLYDAVAAQAQIFIIVAVVIFCVAFIQTYSFRVIAEKLTTRLRNLHFQALMRQDIGFFDLDGHTTGALTTDLSTHATKVVVIAGENQARIIQSLFTILSAFFIAFFWGSWQLTLVMAAVFPLLLVGSWARAAQFKGKKLSDNLADSGSLATEAITNARTVTAFGLQQDIISRYDVLLEKPLKEGAKEAHVNGIMNGFSTASMFAVYALVFWYGAKLVESKSIDFGELMRTLMAIMMASQGVGQTAGFMGDTDAAKKSASKIFSIVDRKSAVDSSSTDGAVPTNVTGRIEFKDVSFNYPSRPDVKVLKHYDLTIEAGQTVAFCGPSGGGKSTCVALLERFYNPIAGTIEIDGQDISTLNLKWLRSQMGLVGQEPVLFVGTIAENIASGLSDYADLPDLQERVEAAAKMANAHNFITQFPDGYNTQVGLKGEQLSGGQKQRIAIARAIMKNPSILLLDEATSALDSESERVVQEALDNLLAEKGRTTIVIAHRLSTIRNADKICVVSGGRVAEQGTHDELMKLNGIYTHLVQTTTKN</sequence>
<dbReference type="InterPro" id="IPR027417">
    <property type="entry name" value="P-loop_NTPase"/>
</dbReference>
<evidence type="ECO:0000256" key="9">
    <source>
        <dbReference type="SAM" id="Phobius"/>
    </source>
</evidence>
<evidence type="ECO:0000256" key="4">
    <source>
        <dbReference type="ARBA" id="ARBA00022692"/>
    </source>
</evidence>
<dbReference type="CDD" id="cd18578">
    <property type="entry name" value="ABC_6TM_Pgp_ABCB1_D2_like"/>
    <property type="match status" value="1"/>
</dbReference>
<evidence type="ECO:0000256" key="7">
    <source>
        <dbReference type="ARBA" id="ARBA00022989"/>
    </source>
</evidence>
<dbReference type="GO" id="GO:0090374">
    <property type="term" value="P:oligopeptide export from mitochondrion"/>
    <property type="evidence" value="ECO:0007669"/>
    <property type="project" value="TreeGrafter"/>
</dbReference>
<feature type="domain" description="ABC transmembrane type-1" evidence="11">
    <location>
        <begin position="223"/>
        <end position="507"/>
    </location>
</feature>
<dbReference type="PANTHER" id="PTHR43394">
    <property type="entry name" value="ATP-DEPENDENT PERMEASE MDL1, MITOCHONDRIAL"/>
    <property type="match status" value="1"/>
</dbReference>
<comment type="subcellular location">
    <subcellularLocation>
        <location evidence="1">Membrane</location>
        <topology evidence="1">Multi-pass membrane protein</topology>
    </subcellularLocation>
</comment>
<keyword evidence="6" id="KW-0067">ATP-binding</keyword>
<dbReference type="InterPro" id="IPR003439">
    <property type="entry name" value="ABC_transporter-like_ATP-bd"/>
</dbReference>
<feature type="transmembrane region" description="Helical" evidence="9">
    <location>
        <begin position="913"/>
        <end position="936"/>
    </location>
</feature>
<dbReference type="VEuPathDB" id="FungiDB:H257_02648"/>
<evidence type="ECO:0000256" key="6">
    <source>
        <dbReference type="ARBA" id="ARBA00022840"/>
    </source>
</evidence>
<evidence type="ECO:0000256" key="2">
    <source>
        <dbReference type="ARBA" id="ARBA00007577"/>
    </source>
</evidence>
<dbReference type="InterPro" id="IPR003593">
    <property type="entry name" value="AAA+_ATPase"/>
</dbReference>
<dbReference type="InterPro" id="IPR036640">
    <property type="entry name" value="ABC1_TM_sf"/>
</dbReference>
<comment type="similarity">
    <text evidence="2">Belongs to the ABC transporter superfamily. ABCB family. Multidrug resistance exporter (TC 3.A.1.201) subfamily.</text>
</comment>
<dbReference type="Pfam" id="PF00664">
    <property type="entry name" value="ABC_membrane"/>
    <property type="match status" value="2"/>
</dbReference>
<feature type="domain" description="ABC transporter" evidence="10">
    <location>
        <begin position="542"/>
        <end position="780"/>
    </location>
</feature>
<gene>
    <name evidence="12" type="ORF">B5M09_000277</name>
</gene>
<dbReference type="InterPro" id="IPR017871">
    <property type="entry name" value="ABC_transporter-like_CS"/>
</dbReference>
<keyword evidence="4 9" id="KW-0812">Transmembrane</keyword>
<dbReference type="SUPFAM" id="SSF52540">
    <property type="entry name" value="P-loop containing nucleoside triphosphate hydrolases"/>
    <property type="match status" value="2"/>
</dbReference>
<dbReference type="SUPFAM" id="SSF90123">
    <property type="entry name" value="ABC transporter transmembrane region"/>
    <property type="match status" value="2"/>
</dbReference>
<dbReference type="Gene3D" id="3.40.50.300">
    <property type="entry name" value="P-loop containing nucleotide triphosphate hydrolases"/>
    <property type="match status" value="2"/>
</dbReference>
<evidence type="ECO:0000256" key="3">
    <source>
        <dbReference type="ARBA" id="ARBA00022448"/>
    </source>
</evidence>
<feature type="transmembrane region" description="Helical" evidence="9">
    <location>
        <begin position="441"/>
        <end position="464"/>
    </location>
</feature>
<protein>
    <submittedName>
        <fullName evidence="12">Uncharacterized protein</fullName>
    </submittedName>
</protein>
<dbReference type="Gene3D" id="1.20.1560.10">
    <property type="entry name" value="ABC transporter type 1, transmembrane domain"/>
    <property type="match status" value="1"/>
</dbReference>
<dbReference type="InterPro" id="IPR010393">
    <property type="entry name" value="DUF991_YecM-like"/>
</dbReference>
<evidence type="ECO:0000256" key="1">
    <source>
        <dbReference type="ARBA" id="ARBA00004141"/>
    </source>
</evidence>
<dbReference type="GO" id="GO:0016887">
    <property type="term" value="F:ATP hydrolysis activity"/>
    <property type="evidence" value="ECO:0007669"/>
    <property type="project" value="InterPro"/>
</dbReference>
<dbReference type="PROSITE" id="PS00211">
    <property type="entry name" value="ABC_TRANSPORTER_1"/>
    <property type="match status" value="2"/>
</dbReference>
<dbReference type="Proteomes" id="UP000284702">
    <property type="component" value="Unassembled WGS sequence"/>
</dbReference>
<comment type="caution">
    <text evidence="12">The sequence shown here is derived from an EMBL/GenBank/DDBJ whole genome shotgun (WGS) entry which is preliminary data.</text>
</comment>
<evidence type="ECO:0000256" key="5">
    <source>
        <dbReference type="ARBA" id="ARBA00022741"/>
    </source>
</evidence>
<keyword evidence="8 9" id="KW-0472">Membrane</keyword>
<proteinExistence type="inferred from homology"/>
<dbReference type="SUPFAM" id="SSF54593">
    <property type="entry name" value="Glyoxalase/Bleomycin resistance protein/Dihydroxybiphenyl dioxygenase"/>
    <property type="match status" value="1"/>
</dbReference>
<feature type="transmembrane region" description="Helical" evidence="9">
    <location>
        <begin position="337"/>
        <end position="355"/>
    </location>
</feature>
<dbReference type="PROSITE" id="PS50929">
    <property type="entry name" value="ABC_TM1F"/>
    <property type="match status" value="2"/>
</dbReference>
<feature type="domain" description="ABC transmembrane type-1" evidence="11">
    <location>
        <begin position="855"/>
        <end position="1154"/>
    </location>
</feature>
<dbReference type="InterPro" id="IPR029068">
    <property type="entry name" value="Glyas_Bleomycin-R_OHBP_Dase"/>
</dbReference>
<keyword evidence="5" id="KW-0547">Nucleotide-binding</keyword>
<evidence type="ECO:0000256" key="8">
    <source>
        <dbReference type="ARBA" id="ARBA00023136"/>
    </source>
</evidence>
<dbReference type="InterPro" id="IPR011527">
    <property type="entry name" value="ABC1_TM_dom"/>
</dbReference>
<keyword evidence="3" id="KW-0813">Transport</keyword>
<keyword evidence="7 9" id="KW-1133">Transmembrane helix</keyword>
<feature type="transmembrane region" description="Helical" evidence="9">
    <location>
        <begin position="1015"/>
        <end position="1033"/>
    </location>
</feature>
<dbReference type="InterPro" id="IPR039421">
    <property type="entry name" value="Type_1_exporter"/>
</dbReference>
<feature type="transmembrane region" description="Helical" evidence="9">
    <location>
        <begin position="219"/>
        <end position="242"/>
    </location>
</feature>
<dbReference type="GO" id="GO:0005743">
    <property type="term" value="C:mitochondrial inner membrane"/>
    <property type="evidence" value="ECO:0007669"/>
    <property type="project" value="TreeGrafter"/>
</dbReference>
<accession>A0A3R8DNS8</accession>
<feature type="transmembrane region" description="Helical" evidence="9">
    <location>
        <begin position="852"/>
        <end position="879"/>
    </location>
</feature>